<evidence type="ECO:0000313" key="6">
    <source>
        <dbReference type="Proteomes" id="UP000184203"/>
    </source>
</evidence>
<dbReference type="AlphaFoldDB" id="E7QQ78"/>
<dbReference type="eggNOG" id="arCOG02884">
    <property type="taxonomic scope" value="Archaea"/>
</dbReference>
<feature type="domain" description="DUF1616" evidence="2">
    <location>
        <begin position="29"/>
        <end position="337"/>
    </location>
</feature>
<dbReference type="EMBL" id="AEMG01000004">
    <property type="protein sequence ID" value="EFW93142.1"/>
    <property type="molecule type" value="Genomic_DNA"/>
</dbReference>
<dbReference type="Proteomes" id="UP000003751">
    <property type="component" value="Unassembled WGS sequence"/>
</dbReference>
<name>E7QQ78_HALPU</name>
<reference evidence="3 5" key="1">
    <citation type="journal article" date="2014" name="ISME J.">
        <title>Trehalose/2-sulfotrehalose biosynthesis and glycine-betaine uptake are widely spread mechanisms for osmoadaptation in the Halobacteriales.</title>
        <authorList>
            <person name="Youssef N.H."/>
            <person name="Savage-Ashlock K.N."/>
            <person name="McCully A.L."/>
            <person name="Luedtke B."/>
            <person name="Shaw E.I."/>
            <person name="Hoff W.D."/>
            <person name="Elshahed M.S."/>
        </authorList>
    </citation>
    <scope>NUCLEOTIDE SEQUENCE [LARGE SCALE GENOMIC DNA]</scope>
    <source>
        <strain evidence="3 5">DX253</strain>
    </source>
</reference>
<dbReference type="EMBL" id="FRAN01000002">
    <property type="protein sequence ID" value="SHK46064.1"/>
    <property type="molecule type" value="Genomic_DNA"/>
</dbReference>
<accession>E7QQ78</accession>
<evidence type="ECO:0000256" key="1">
    <source>
        <dbReference type="SAM" id="Phobius"/>
    </source>
</evidence>
<evidence type="ECO:0000313" key="4">
    <source>
        <dbReference type="EMBL" id="SHK46064.1"/>
    </source>
</evidence>
<dbReference type="Pfam" id="PF07760">
    <property type="entry name" value="DUF1616"/>
    <property type="match status" value="1"/>
</dbReference>
<dbReference type="OrthoDB" id="82282at2157"/>
<dbReference type="RefSeq" id="WP_007977556.1">
    <property type="nucleotide sequence ID" value="NZ_AEMG01000004.1"/>
</dbReference>
<keyword evidence="1" id="KW-0472">Membrane</keyword>
<evidence type="ECO:0000313" key="3">
    <source>
        <dbReference type="EMBL" id="EFW93142.1"/>
    </source>
</evidence>
<feature type="transmembrane region" description="Helical" evidence="1">
    <location>
        <begin position="20"/>
        <end position="43"/>
    </location>
</feature>
<gene>
    <name evidence="4" type="ORF">SAMN05444342_1332</name>
    <name evidence="3" type="ORF">ZOD2009_04742</name>
</gene>
<feature type="transmembrane region" description="Helical" evidence="1">
    <location>
        <begin position="124"/>
        <end position="145"/>
    </location>
</feature>
<evidence type="ECO:0000313" key="5">
    <source>
        <dbReference type="Proteomes" id="UP000003751"/>
    </source>
</evidence>
<keyword evidence="1" id="KW-1133">Transmembrane helix</keyword>
<feature type="transmembrane region" description="Helical" evidence="1">
    <location>
        <begin position="180"/>
        <end position="203"/>
    </location>
</feature>
<organism evidence="3 5">
    <name type="scientific">Haladaptatus paucihalophilus DX253</name>
    <dbReference type="NCBI Taxonomy" id="797209"/>
    <lineage>
        <taxon>Archaea</taxon>
        <taxon>Methanobacteriati</taxon>
        <taxon>Methanobacteriota</taxon>
        <taxon>Stenosarchaea group</taxon>
        <taxon>Halobacteria</taxon>
        <taxon>Halobacteriales</taxon>
        <taxon>Haladaptataceae</taxon>
        <taxon>Haladaptatus</taxon>
    </lineage>
</organism>
<dbReference type="PATRIC" id="fig|797209.4.peg.938"/>
<protein>
    <submittedName>
        <fullName evidence="4">Uncharacterized membrane protein</fullName>
    </submittedName>
</protein>
<dbReference type="InterPro" id="IPR014495">
    <property type="entry name" value="UCP018671"/>
</dbReference>
<feature type="transmembrane region" description="Helical" evidence="1">
    <location>
        <begin position="98"/>
        <end position="118"/>
    </location>
</feature>
<dbReference type="Proteomes" id="UP000184203">
    <property type="component" value="Unassembled WGS sequence"/>
</dbReference>
<dbReference type="PIRSF" id="PIRSF018671">
    <property type="entry name" value="UCP018671"/>
    <property type="match status" value="1"/>
</dbReference>
<dbReference type="InterPro" id="IPR011674">
    <property type="entry name" value="DUF1616"/>
</dbReference>
<sequence length="340" mass="36718">MSHETNDSLWTRLTRPVLEFPVDLAVLGIVVILLSLALVQPVVYGTPLAVALGLPLVFFAPGYALVALLFPQAGASKSSKWASPGRVRQHGVTAGERCALSFGVSVALLTPLGVLFSLARLPFIPMYVIGAIAGFTLLVSLFAVIRRFNVPKKDRLSVSVRGGAAHLYRTIFHEDSAADVALNLALVLSVVVALTTVGFAVAAPQDGEHFSDLSLYTKGENGNYVTEGYPTNITAGDSKPVFVGVQNHEDRSVEYTVVVQLQRVEQRPNGGARVIERTELGRLDHRIDAGDSWRTRYDIEPSMAGEDLRLVFLLYKGDPPSDPATNNAAQQTQIWINVSG</sequence>
<feature type="transmembrane region" description="Helical" evidence="1">
    <location>
        <begin position="49"/>
        <end position="70"/>
    </location>
</feature>
<reference evidence="6" key="3">
    <citation type="submission" date="2016-11" db="EMBL/GenBank/DDBJ databases">
        <authorList>
            <person name="Varghese N."/>
            <person name="Submissions S."/>
        </authorList>
    </citation>
    <scope>NUCLEOTIDE SEQUENCE [LARGE SCALE GENOMIC DNA]</scope>
    <source>
        <strain evidence="6">DX253</strain>
    </source>
</reference>
<reference evidence="4" key="2">
    <citation type="submission" date="2016-11" db="EMBL/GenBank/DDBJ databases">
        <authorList>
            <person name="Jaros S."/>
            <person name="Januszkiewicz K."/>
            <person name="Wedrychowicz H."/>
        </authorList>
    </citation>
    <scope>NUCLEOTIDE SEQUENCE [LARGE SCALE GENOMIC DNA]</scope>
    <source>
        <strain evidence="4">DX253</strain>
    </source>
</reference>
<evidence type="ECO:0000259" key="2">
    <source>
        <dbReference type="Pfam" id="PF07760"/>
    </source>
</evidence>
<keyword evidence="1" id="KW-0812">Transmembrane</keyword>
<proteinExistence type="predicted"/>
<keyword evidence="6" id="KW-1185">Reference proteome</keyword>